<accession>A0A922SJX3</accession>
<dbReference type="AlphaFoldDB" id="A0A922SJX3"/>
<dbReference type="EMBL" id="JACEFF010000290">
    <property type="protein sequence ID" value="KAH9640201.1"/>
    <property type="molecule type" value="Genomic_DNA"/>
</dbReference>
<organism evidence="1 2">
    <name type="scientific">Spodoptera exigua</name>
    <name type="common">Beet armyworm</name>
    <name type="synonym">Noctua fulgens</name>
    <dbReference type="NCBI Taxonomy" id="7107"/>
    <lineage>
        <taxon>Eukaryota</taxon>
        <taxon>Metazoa</taxon>
        <taxon>Ecdysozoa</taxon>
        <taxon>Arthropoda</taxon>
        <taxon>Hexapoda</taxon>
        <taxon>Insecta</taxon>
        <taxon>Pterygota</taxon>
        <taxon>Neoptera</taxon>
        <taxon>Endopterygota</taxon>
        <taxon>Lepidoptera</taxon>
        <taxon>Glossata</taxon>
        <taxon>Ditrysia</taxon>
        <taxon>Noctuoidea</taxon>
        <taxon>Noctuidae</taxon>
        <taxon>Amphipyrinae</taxon>
        <taxon>Spodoptera</taxon>
    </lineage>
</organism>
<reference evidence="1" key="1">
    <citation type="journal article" date="2021" name="G3 (Bethesda)">
        <title>Genome and transcriptome analysis of the beet armyworm Spodoptera exigua reveals targets for pest control. .</title>
        <authorList>
            <person name="Simon S."/>
            <person name="Breeschoten T."/>
            <person name="Jansen H.J."/>
            <person name="Dirks R.P."/>
            <person name="Schranz M.E."/>
            <person name="Ros V.I.D."/>
        </authorList>
    </citation>
    <scope>NUCLEOTIDE SEQUENCE</scope>
    <source>
        <strain evidence="1">TB_SE_WUR_2020</strain>
    </source>
</reference>
<protein>
    <submittedName>
        <fullName evidence="1">Uncharacterized protein</fullName>
    </submittedName>
</protein>
<name>A0A922SJX3_SPOEX</name>
<proteinExistence type="predicted"/>
<comment type="caution">
    <text evidence="1">The sequence shown here is derived from an EMBL/GenBank/DDBJ whole genome shotgun (WGS) entry which is preliminary data.</text>
</comment>
<dbReference type="Proteomes" id="UP000814243">
    <property type="component" value="Unassembled WGS sequence"/>
</dbReference>
<evidence type="ECO:0000313" key="1">
    <source>
        <dbReference type="EMBL" id="KAH9640201.1"/>
    </source>
</evidence>
<evidence type="ECO:0000313" key="2">
    <source>
        <dbReference type="Proteomes" id="UP000814243"/>
    </source>
</evidence>
<gene>
    <name evidence="1" type="ORF">HF086_008437</name>
</gene>
<sequence>MYKRNLPQVKEMIMNKLSKNSIRILSVPYTTATSDKIKNWPKPDYGPMEVQRSILLNGMRVAAAKPLGAQIGACTVMYQVRKYQFSS</sequence>